<dbReference type="InterPro" id="IPR018297">
    <property type="entry name" value="A/G_cyclase_CS"/>
</dbReference>
<keyword evidence="20" id="KW-1185">Reference proteome</keyword>
<dbReference type="EMBL" id="UYYG01001164">
    <property type="protein sequence ID" value="VDN57978.1"/>
    <property type="molecule type" value="Genomic_DNA"/>
</dbReference>
<dbReference type="InterPro" id="IPR001054">
    <property type="entry name" value="A/G_cyclase"/>
</dbReference>
<dbReference type="PROSITE" id="PS50125">
    <property type="entry name" value="GUANYLATE_CYCLASE_2"/>
    <property type="match status" value="1"/>
</dbReference>
<dbReference type="STRING" id="318479.A0A158Q440"/>
<evidence type="ECO:0000256" key="5">
    <source>
        <dbReference type="ARBA" id="ARBA00012201"/>
    </source>
</evidence>
<dbReference type="GO" id="GO:0004383">
    <property type="term" value="F:guanylate cyclase activity"/>
    <property type="evidence" value="ECO:0007669"/>
    <property type="project" value="UniProtKB-EC"/>
</dbReference>
<evidence type="ECO:0000256" key="12">
    <source>
        <dbReference type="ARBA" id="ARBA00022998"/>
    </source>
</evidence>
<evidence type="ECO:0000256" key="1">
    <source>
        <dbReference type="ARBA" id="ARBA00001436"/>
    </source>
</evidence>
<reference evidence="18 20" key="2">
    <citation type="submission" date="2018-11" db="EMBL/GenBank/DDBJ databases">
        <authorList>
            <consortium name="Pathogen Informatics"/>
        </authorList>
    </citation>
    <scope>NUCLEOTIDE SEQUENCE [LARGE SCALE GENOMIC DNA]</scope>
</reference>
<keyword evidence="11 16" id="KW-1133">Transmembrane helix</keyword>
<evidence type="ECO:0000256" key="2">
    <source>
        <dbReference type="ARBA" id="ARBA00001593"/>
    </source>
</evidence>
<keyword evidence="10" id="KW-0460">Magnesium</keyword>
<protein>
    <recommendedName>
        <fullName evidence="5">adenylate cyclase</fullName>
        <ecNumber evidence="5">4.6.1.1</ecNumber>
    </recommendedName>
</protein>
<dbReference type="GO" id="GO:0007189">
    <property type="term" value="P:adenylate cyclase-activating G protein-coupled receptor signaling pathway"/>
    <property type="evidence" value="ECO:0007669"/>
    <property type="project" value="TreeGrafter"/>
</dbReference>
<evidence type="ECO:0000256" key="11">
    <source>
        <dbReference type="ARBA" id="ARBA00022989"/>
    </source>
</evidence>
<dbReference type="SMART" id="SM00044">
    <property type="entry name" value="CYCc"/>
    <property type="match status" value="1"/>
</dbReference>
<keyword evidence="8" id="KW-0547">Nucleotide-binding</keyword>
<evidence type="ECO:0000313" key="18">
    <source>
        <dbReference type="EMBL" id="VDN57978.1"/>
    </source>
</evidence>
<dbReference type="Proteomes" id="UP000274756">
    <property type="component" value="Unassembled WGS sequence"/>
</dbReference>
<dbReference type="Proteomes" id="UP000038040">
    <property type="component" value="Unplaced"/>
</dbReference>
<comment type="catalytic activity">
    <reaction evidence="2">
        <text>ATP = 3',5'-cyclic AMP + diphosphate</text>
        <dbReference type="Rhea" id="RHEA:15389"/>
        <dbReference type="ChEBI" id="CHEBI:30616"/>
        <dbReference type="ChEBI" id="CHEBI:33019"/>
        <dbReference type="ChEBI" id="CHEBI:58165"/>
        <dbReference type="EC" id="4.6.1.1"/>
    </reaction>
</comment>
<dbReference type="GO" id="GO:0004016">
    <property type="term" value="F:adenylate cyclase activity"/>
    <property type="evidence" value="ECO:0007669"/>
    <property type="project" value="UniProtKB-EC"/>
</dbReference>
<dbReference type="AlphaFoldDB" id="A0A158Q440"/>
<comment type="subcellular location">
    <subcellularLocation>
        <location evidence="4">Membrane</location>
        <topology evidence="4">Multi-pass membrane protein</topology>
    </subcellularLocation>
</comment>
<proteinExistence type="inferred from homology"/>
<dbReference type="InterPro" id="IPR009398">
    <property type="entry name" value="Adcy_conserved_dom"/>
</dbReference>
<dbReference type="GO" id="GO:0006171">
    <property type="term" value="P:cAMP biosynthetic process"/>
    <property type="evidence" value="ECO:0007669"/>
    <property type="project" value="UniProtKB-KW"/>
</dbReference>
<dbReference type="PROSITE" id="PS00452">
    <property type="entry name" value="GUANYLATE_CYCLASE_1"/>
    <property type="match status" value="1"/>
</dbReference>
<evidence type="ECO:0000313" key="21">
    <source>
        <dbReference type="WBParaSite" id="DME_0000394601-mRNA-1"/>
    </source>
</evidence>
<dbReference type="GO" id="GO:0035556">
    <property type="term" value="P:intracellular signal transduction"/>
    <property type="evidence" value="ECO:0007669"/>
    <property type="project" value="InterPro"/>
</dbReference>
<evidence type="ECO:0000256" key="8">
    <source>
        <dbReference type="ARBA" id="ARBA00022741"/>
    </source>
</evidence>
<evidence type="ECO:0000256" key="7">
    <source>
        <dbReference type="ARBA" id="ARBA00022723"/>
    </source>
</evidence>
<evidence type="ECO:0000256" key="10">
    <source>
        <dbReference type="ARBA" id="ARBA00022842"/>
    </source>
</evidence>
<evidence type="ECO:0000259" key="17">
    <source>
        <dbReference type="PROSITE" id="PS50125"/>
    </source>
</evidence>
<dbReference type="FunFam" id="3.30.70.1230:FF:000061">
    <property type="entry name" value="Adenylate cyclase"/>
    <property type="match status" value="1"/>
</dbReference>
<dbReference type="CDD" id="cd07302">
    <property type="entry name" value="CHD"/>
    <property type="match status" value="1"/>
</dbReference>
<comment type="similarity">
    <text evidence="15">Belongs to the adenylyl cyclase class-4/guanylyl cyclase family.</text>
</comment>
<dbReference type="GO" id="GO:0005524">
    <property type="term" value="F:ATP binding"/>
    <property type="evidence" value="ECO:0007669"/>
    <property type="project" value="UniProtKB-KW"/>
</dbReference>
<evidence type="ECO:0000256" key="13">
    <source>
        <dbReference type="ARBA" id="ARBA00023136"/>
    </source>
</evidence>
<name>A0A158Q440_DRAME</name>
<dbReference type="Gene3D" id="3.30.70.1230">
    <property type="entry name" value="Nucleotide cyclase"/>
    <property type="match status" value="1"/>
</dbReference>
<keyword evidence="7" id="KW-0479">Metal-binding</keyword>
<dbReference type="GO" id="GO:0005886">
    <property type="term" value="C:plasma membrane"/>
    <property type="evidence" value="ECO:0007669"/>
    <property type="project" value="InterPro"/>
</dbReference>
<dbReference type="OrthoDB" id="6147412at2759"/>
<dbReference type="PANTHER" id="PTHR45627:SF16">
    <property type="entry name" value="ADENYLATE CYCLASE"/>
    <property type="match status" value="1"/>
</dbReference>
<accession>A0A158Q440</accession>
<dbReference type="Pfam" id="PF00211">
    <property type="entry name" value="Guanylate_cyc"/>
    <property type="match status" value="1"/>
</dbReference>
<reference evidence="21" key="1">
    <citation type="submission" date="2016-04" db="UniProtKB">
        <authorList>
            <consortium name="WormBaseParasite"/>
        </authorList>
    </citation>
    <scope>IDENTIFICATION</scope>
</reference>
<evidence type="ECO:0000256" key="3">
    <source>
        <dbReference type="ARBA" id="ARBA00001946"/>
    </source>
</evidence>
<feature type="transmembrane region" description="Helical" evidence="16">
    <location>
        <begin position="357"/>
        <end position="376"/>
    </location>
</feature>
<evidence type="ECO:0000313" key="20">
    <source>
        <dbReference type="Proteomes" id="UP000274756"/>
    </source>
</evidence>
<dbReference type="Pfam" id="PF06327">
    <property type="entry name" value="Adcy_cons_dom"/>
    <property type="match status" value="1"/>
</dbReference>
<organism evidence="19 21">
    <name type="scientific">Dracunculus medinensis</name>
    <name type="common">Guinea worm</name>
    <dbReference type="NCBI Taxonomy" id="318479"/>
    <lineage>
        <taxon>Eukaryota</taxon>
        <taxon>Metazoa</taxon>
        <taxon>Ecdysozoa</taxon>
        <taxon>Nematoda</taxon>
        <taxon>Chromadorea</taxon>
        <taxon>Rhabditida</taxon>
        <taxon>Spirurina</taxon>
        <taxon>Dracunculoidea</taxon>
        <taxon>Dracunculidae</taxon>
        <taxon>Dracunculus</taxon>
    </lineage>
</organism>
<evidence type="ECO:0000256" key="4">
    <source>
        <dbReference type="ARBA" id="ARBA00004141"/>
    </source>
</evidence>
<sequence>MRSHKKCIERRILLLRENIKQEDILLSVLPRHIANDVRKDIAVEGQASTMFHKIYIRKHDIISILFADICGFTNLASECNPEELVHLLNKLFARFDHLAYRNHCMRIKILGDCYYCVSGLPEYRSNHAQCAVEMGLEMIEAIKLVREVTGVNVNMRVGIHTGRAHCGVLGLKKWQFDVWSDDVTLANHMESGGIPGRIHITEATLKCLGDLYKVEPGNGHERSRYLAEHNVKTYLIVNDDQRAEFIQQSNNVPFGEKGLRITGYVGERMYKRGNRDQRESCFALNCIAHKFNSYPFYRRVIEQPKPLDVEVENYLMQGIRAISKETWKSMYCKPFTLIFRKKKMECKFLELKDDAMVIQISCALSVFVICSIVLFINDLG</sequence>
<dbReference type="WBParaSite" id="DME_0000394601-mRNA-1">
    <property type="protein sequence ID" value="DME_0000394601-mRNA-1"/>
    <property type="gene ID" value="DME_0000394601"/>
</dbReference>
<feature type="domain" description="Guanylate cyclase" evidence="17">
    <location>
        <begin position="63"/>
        <end position="190"/>
    </location>
</feature>
<evidence type="ECO:0000256" key="15">
    <source>
        <dbReference type="RuleBase" id="RU000405"/>
    </source>
</evidence>
<gene>
    <name evidence="18" type="ORF">DME_LOCUS7951</name>
</gene>
<dbReference type="EC" id="4.6.1.1" evidence="5"/>
<dbReference type="InterPro" id="IPR029787">
    <property type="entry name" value="Nucleotide_cyclase"/>
</dbReference>
<keyword evidence="14 15" id="KW-0456">Lyase</keyword>
<dbReference type="PANTHER" id="PTHR45627">
    <property type="entry name" value="ADENYLATE CYCLASE TYPE 1"/>
    <property type="match status" value="1"/>
</dbReference>
<dbReference type="GO" id="GO:0046872">
    <property type="term" value="F:metal ion binding"/>
    <property type="evidence" value="ECO:0007669"/>
    <property type="project" value="UniProtKB-KW"/>
</dbReference>
<comment type="catalytic activity">
    <reaction evidence="1">
        <text>GTP = 3',5'-cyclic GMP + diphosphate</text>
        <dbReference type="Rhea" id="RHEA:13665"/>
        <dbReference type="ChEBI" id="CHEBI:33019"/>
        <dbReference type="ChEBI" id="CHEBI:37565"/>
        <dbReference type="ChEBI" id="CHEBI:57746"/>
        <dbReference type="EC" id="4.6.1.2"/>
    </reaction>
</comment>
<evidence type="ECO:0000256" key="16">
    <source>
        <dbReference type="SAM" id="Phobius"/>
    </source>
</evidence>
<comment type="cofactor">
    <cofactor evidence="3">
        <name>Mg(2+)</name>
        <dbReference type="ChEBI" id="CHEBI:18420"/>
    </cofactor>
</comment>
<evidence type="ECO:0000313" key="19">
    <source>
        <dbReference type="Proteomes" id="UP000038040"/>
    </source>
</evidence>
<dbReference type="SUPFAM" id="SSF55073">
    <property type="entry name" value="Nucleotide cyclase"/>
    <property type="match status" value="1"/>
</dbReference>
<keyword evidence="9" id="KW-0067">ATP-binding</keyword>
<keyword evidence="6 16" id="KW-0812">Transmembrane</keyword>
<evidence type="ECO:0000256" key="14">
    <source>
        <dbReference type="ARBA" id="ARBA00023239"/>
    </source>
</evidence>
<keyword evidence="12" id="KW-0115">cAMP biosynthesis</keyword>
<evidence type="ECO:0000256" key="6">
    <source>
        <dbReference type="ARBA" id="ARBA00022692"/>
    </source>
</evidence>
<evidence type="ECO:0000256" key="9">
    <source>
        <dbReference type="ARBA" id="ARBA00022840"/>
    </source>
</evidence>
<keyword evidence="13 16" id="KW-0472">Membrane</keyword>